<evidence type="ECO:0000256" key="1">
    <source>
        <dbReference type="SAM" id="MobiDB-lite"/>
    </source>
</evidence>
<dbReference type="Proteomes" id="UP001313282">
    <property type="component" value="Unassembled WGS sequence"/>
</dbReference>
<proteinExistence type="predicted"/>
<accession>A0AAN8MYC7</accession>
<organism evidence="3 4">
    <name type="scientific">Orbilia javanica</name>
    <dbReference type="NCBI Taxonomy" id="47235"/>
    <lineage>
        <taxon>Eukaryota</taxon>
        <taxon>Fungi</taxon>
        <taxon>Dikarya</taxon>
        <taxon>Ascomycota</taxon>
        <taxon>Pezizomycotina</taxon>
        <taxon>Orbiliomycetes</taxon>
        <taxon>Orbiliales</taxon>
        <taxon>Orbiliaceae</taxon>
        <taxon>Orbilia</taxon>
    </lineage>
</organism>
<dbReference type="AlphaFoldDB" id="A0AAN8MYC7"/>
<name>A0AAN8MYC7_9PEZI</name>
<feature type="domain" description="RNase III" evidence="2">
    <location>
        <begin position="69"/>
        <end position="180"/>
    </location>
</feature>
<evidence type="ECO:0000313" key="3">
    <source>
        <dbReference type="EMBL" id="KAK6343083.1"/>
    </source>
</evidence>
<gene>
    <name evidence="3" type="ORF">TWF718_008457</name>
</gene>
<keyword evidence="4" id="KW-1185">Reference proteome</keyword>
<dbReference type="Gene3D" id="1.10.1520.10">
    <property type="entry name" value="Ribonuclease III domain"/>
    <property type="match status" value="1"/>
</dbReference>
<dbReference type="SMART" id="SM00535">
    <property type="entry name" value="RIBOc"/>
    <property type="match status" value="1"/>
</dbReference>
<dbReference type="GO" id="GO:0006396">
    <property type="term" value="P:RNA processing"/>
    <property type="evidence" value="ECO:0007669"/>
    <property type="project" value="InterPro"/>
</dbReference>
<comment type="caution">
    <text evidence="3">The sequence shown here is derived from an EMBL/GenBank/DDBJ whole genome shotgun (WGS) entry which is preliminary data.</text>
</comment>
<evidence type="ECO:0000313" key="4">
    <source>
        <dbReference type="Proteomes" id="UP001313282"/>
    </source>
</evidence>
<sequence length="211" mass="23849">MQRLLLTTARQAMQTSKSSKCNPLPDTAGGRSKPLNSRFSTSSQIQANKPGMLVYEYPLGVDVPIPPPINSQKLRQVLQQNSQHQNVQTEFGILSFKKLEQIGDMKYNDAVINYLIKKLPNAAWKELMYLRSVLFSNAQLNAFAKGMHTVNRVQALRATHFKRVADIQEAEFGAMSLEKSAKITTNFIEKLIDPAIPFHREVFRTNAYLLP</sequence>
<protein>
    <recommendedName>
        <fullName evidence="2">RNase III domain-containing protein</fullName>
    </recommendedName>
</protein>
<evidence type="ECO:0000259" key="2">
    <source>
        <dbReference type="PROSITE" id="PS50142"/>
    </source>
</evidence>
<dbReference type="InterPro" id="IPR000999">
    <property type="entry name" value="RNase_III_dom"/>
</dbReference>
<dbReference type="EMBL" id="JAVHNR010000005">
    <property type="protein sequence ID" value="KAK6343083.1"/>
    <property type="molecule type" value="Genomic_DNA"/>
</dbReference>
<dbReference type="SUPFAM" id="SSF69065">
    <property type="entry name" value="RNase III domain-like"/>
    <property type="match status" value="1"/>
</dbReference>
<dbReference type="GO" id="GO:0004525">
    <property type="term" value="F:ribonuclease III activity"/>
    <property type="evidence" value="ECO:0007669"/>
    <property type="project" value="InterPro"/>
</dbReference>
<dbReference type="PROSITE" id="PS50142">
    <property type="entry name" value="RNASE_3_2"/>
    <property type="match status" value="1"/>
</dbReference>
<dbReference type="InterPro" id="IPR036389">
    <property type="entry name" value="RNase_III_sf"/>
</dbReference>
<reference evidence="3 4" key="1">
    <citation type="submission" date="2019-10" db="EMBL/GenBank/DDBJ databases">
        <authorList>
            <person name="Palmer J.M."/>
        </authorList>
    </citation>
    <scope>NUCLEOTIDE SEQUENCE [LARGE SCALE GENOMIC DNA]</scope>
    <source>
        <strain evidence="3 4">TWF718</strain>
    </source>
</reference>
<feature type="compositionally biased region" description="Polar residues" evidence="1">
    <location>
        <begin position="12"/>
        <end position="21"/>
    </location>
</feature>
<feature type="region of interest" description="Disordered" evidence="1">
    <location>
        <begin position="12"/>
        <end position="42"/>
    </location>
</feature>